<dbReference type="Proteomes" id="UP000589036">
    <property type="component" value="Unassembled WGS sequence"/>
</dbReference>
<dbReference type="EMBL" id="JACCCC010000001">
    <property type="protein sequence ID" value="NYE47961.1"/>
    <property type="molecule type" value="Genomic_DNA"/>
</dbReference>
<feature type="transmembrane region" description="Helical" evidence="1">
    <location>
        <begin position="6"/>
        <end position="23"/>
    </location>
</feature>
<feature type="transmembrane region" description="Helical" evidence="1">
    <location>
        <begin position="64"/>
        <end position="81"/>
    </location>
</feature>
<protein>
    <recommendedName>
        <fullName evidence="4">Permease</fullName>
    </recommendedName>
</protein>
<comment type="caution">
    <text evidence="2">The sequence shown here is derived from an EMBL/GenBank/DDBJ whole genome shotgun (WGS) entry which is preliminary data.</text>
</comment>
<keyword evidence="1" id="KW-0812">Transmembrane</keyword>
<proteinExistence type="predicted"/>
<feature type="transmembrane region" description="Helical" evidence="1">
    <location>
        <begin position="275"/>
        <end position="293"/>
    </location>
</feature>
<evidence type="ECO:0000313" key="2">
    <source>
        <dbReference type="EMBL" id="NYE47961.1"/>
    </source>
</evidence>
<accession>A0A852TW57</accession>
<dbReference type="RefSeq" id="WP_179643829.1">
    <property type="nucleotide sequence ID" value="NZ_BAAAYY010000003.1"/>
</dbReference>
<evidence type="ECO:0000256" key="1">
    <source>
        <dbReference type="SAM" id="Phobius"/>
    </source>
</evidence>
<feature type="transmembrane region" description="Helical" evidence="1">
    <location>
        <begin position="305"/>
        <end position="326"/>
    </location>
</feature>
<reference evidence="2 3" key="1">
    <citation type="submission" date="2020-07" db="EMBL/GenBank/DDBJ databases">
        <title>Sequencing the genomes of 1000 actinobacteria strains.</title>
        <authorList>
            <person name="Klenk H.-P."/>
        </authorList>
    </citation>
    <scope>NUCLEOTIDE SEQUENCE [LARGE SCALE GENOMIC DNA]</scope>
    <source>
        <strain evidence="2 3">CXB654</strain>
    </source>
</reference>
<feature type="transmembrane region" description="Helical" evidence="1">
    <location>
        <begin position="428"/>
        <end position="449"/>
    </location>
</feature>
<feature type="transmembrane region" description="Helical" evidence="1">
    <location>
        <begin position="395"/>
        <end position="416"/>
    </location>
</feature>
<keyword evidence="3" id="KW-1185">Reference proteome</keyword>
<keyword evidence="1" id="KW-1133">Transmembrane helix</keyword>
<evidence type="ECO:0000313" key="3">
    <source>
        <dbReference type="Proteomes" id="UP000589036"/>
    </source>
</evidence>
<organism evidence="2 3">
    <name type="scientific">Spinactinospora alkalitolerans</name>
    <dbReference type="NCBI Taxonomy" id="687207"/>
    <lineage>
        <taxon>Bacteria</taxon>
        <taxon>Bacillati</taxon>
        <taxon>Actinomycetota</taxon>
        <taxon>Actinomycetes</taxon>
        <taxon>Streptosporangiales</taxon>
        <taxon>Nocardiopsidaceae</taxon>
        <taxon>Spinactinospora</taxon>
    </lineage>
</organism>
<evidence type="ECO:0008006" key="4">
    <source>
        <dbReference type="Google" id="ProtNLM"/>
    </source>
</evidence>
<keyword evidence="1" id="KW-0472">Membrane</keyword>
<feature type="transmembrane region" description="Helical" evidence="1">
    <location>
        <begin position="347"/>
        <end position="365"/>
    </location>
</feature>
<feature type="transmembrane region" description="Helical" evidence="1">
    <location>
        <begin position="163"/>
        <end position="181"/>
    </location>
</feature>
<name>A0A852TW57_9ACTN</name>
<dbReference type="AlphaFoldDB" id="A0A852TW57"/>
<feature type="transmembrane region" description="Helical" evidence="1">
    <location>
        <begin position="35"/>
        <end position="58"/>
    </location>
</feature>
<gene>
    <name evidence="2" type="ORF">HDA32_003081</name>
</gene>
<feature type="transmembrane region" description="Helical" evidence="1">
    <location>
        <begin position="187"/>
        <end position="207"/>
    </location>
</feature>
<feature type="transmembrane region" description="Helical" evidence="1">
    <location>
        <begin position="461"/>
        <end position="478"/>
    </location>
</feature>
<feature type="transmembrane region" description="Helical" evidence="1">
    <location>
        <begin position="485"/>
        <end position="503"/>
    </location>
</feature>
<feature type="transmembrane region" description="Helical" evidence="1">
    <location>
        <begin position="102"/>
        <end position="121"/>
    </location>
</feature>
<sequence>MELTPAHWIYLGGIATVIALVVAKKNIVAPAIIATFLTALAFSGSVLTGLQAIFSAFLTAATELFTIFMIIAIVLALLRTLQTLGADQLMVRPFQGLMRTGAAAYIVLAAVTFGLSSVFWPTPMLPLIAAILIPAALRVGLSPLGCAIAIAIAGQGMALSTDYIMGVAPGLSASGAGVDAARIADRALLIAVITGVVALSLSYLMYIRRDLRAVAASDAGWIALRPRSRPAAGAARAAATGDGDTSSHTADFAGADTEAVESQDGQPPPGRRAQFLAVLVPGCFGVLLAYLLLGKLTSLVPPVDSGLGAPLVGGTAGVLLLVSALISDRREWLEVCADNFVSGISEAFRMMGVVIPVAGFVFIGLSDFSGPILGLDEGAQGPAFLLDAVMSVQGYIPQSPFFVLFAMLIIGMLVGLDGSGWPALPFTGTLASALGPEVGLDVATLAAVAQNGSTWTGGGTLVVWSSLVAVAAVTNVSVIDLARKLFLPVVTGLVVATALVGGLS</sequence>
<feature type="transmembrane region" description="Helical" evidence="1">
    <location>
        <begin position="127"/>
        <end position="151"/>
    </location>
</feature>